<dbReference type="PANTHER" id="PTHR31407">
    <property type="match status" value="1"/>
</dbReference>
<evidence type="ECO:0000313" key="3">
    <source>
        <dbReference type="Proteomes" id="UP001190700"/>
    </source>
</evidence>
<sequence>MYCATIKITTCRPGALSQRSRSSTARSHLTSKPDKICSTGSRIVCKTRCAAGSENEESSRRGLLLSGSSLVALQAFSFTPKAFADDDFGLFYGAANPPATPNKVGGTTKQFARYSFLYPTAWTEEVITKVEKGTNGTDCRFVSSSRKKEKVFLLTLSNEGGSKRFNMEQDPITLLTSLTGSLVTFQDALAEAEVSVKTVDKDGKQFFEYRLEGADSYLVSITVEDGRVFGLFVNAPARGFNADGEMLQKVVESFQTYPNA</sequence>
<dbReference type="SUPFAM" id="SSF55724">
    <property type="entry name" value="Mog1p/PsbP-like"/>
    <property type="match status" value="1"/>
</dbReference>
<dbReference type="PANTHER" id="PTHR31407:SF16">
    <property type="entry name" value="PSBP DOMAIN-CONTAINING PROTEIN 7, CHLOROPLASTIC"/>
    <property type="match status" value="1"/>
</dbReference>
<dbReference type="EMBL" id="LGRX02008790">
    <property type="protein sequence ID" value="KAK3272786.1"/>
    <property type="molecule type" value="Genomic_DNA"/>
</dbReference>
<accession>A0AAE0G744</accession>
<dbReference type="GO" id="GO:0009654">
    <property type="term" value="C:photosystem II oxygen evolving complex"/>
    <property type="evidence" value="ECO:0007669"/>
    <property type="project" value="InterPro"/>
</dbReference>
<evidence type="ECO:0000259" key="1">
    <source>
        <dbReference type="Pfam" id="PF01789"/>
    </source>
</evidence>
<reference evidence="2 3" key="1">
    <citation type="journal article" date="2015" name="Genome Biol. Evol.">
        <title>Comparative Genomics of a Bacterivorous Green Alga Reveals Evolutionary Causalities and Consequences of Phago-Mixotrophic Mode of Nutrition.</title>
        <authorList>
            <person name="Burns J.A."/>
            <person name="Paasch A."/>
            <person name="Narechania A."/>
            <person name="Kim E."/>
        </authorList>
    </citation>
    <scope>NUCLEOTIDE SEQUENCE [LARGE SCALE GENOMIC DNA]</scope>
    <source>
        <strain evidence="2 3">PLY_AMNH</strain>
    </source>
</reference>
<protein>
    <recommendedName>
        <fullName evidence="1">PsbP C-terminal domain-containing protein</fullName>
    </recommendedName>
</protein>
<dbReference type="InterPro" id="IPR016123">
    <property type="entry name" value="Mog1/PsbP_a/b/a-sand"/>
</dbReference>
<dbReference type="AlphaFoldDB" id="A0AAE0G744"/>
<dbReference type="Gene3D" id="3.40.1000.10">
    <property type="entry name" value="Mog1/PsbP, alpha/beta/alpha sandwich"/>
    <property type="match status" value="1"/>
</dbReference>
<evidence type="ECO:0000313" key="2">
    <source>
        <dbReference type="EMBL" id="KAK3272786.1"/>
    </source>
</evidence>
<dbReference type="Pfam" id="PF01789">
    <property type="entry name" value="PsbP"/>
    <property type="match status" value="1"/>
</dbReference>
<comment type="caution">
    <text evidence="2">The sequence shown here is derived from an EMBL/GenBank/DDBJ whole genome shotgun (WGS) entry which is preliminary data.</text>
</comment>
<dbReference type="Proteomes" id="UP001190700">
    <property type="component" value="Unassembled WGS sequence"/>
</dbReference>
<gene>
    <name evidence="2" type="ORF">CYMTET_18933</name>
</gene>
<name>A0AAE0G744_9CHLO</name>
<dbReference type="GO" id="GO:0015979">
    <property type="term" value="P:photosynthesis"/>
    <property type="evidence" value="ECO:0007669"/>
    <property type="project" value="InterPro"/>
</dbReference>
<dbReference type="InterPro" id="IPR002683">
    <property type="entry name" value="PsbP_C"/>
</dbReference>
<dbReference type="GO" id="GO:0005509">
    <property type="term" value="F:calcium ion binding"/>
    <property type="evidence" value="ECO:0007669"/>
    <property type="project" value="InterPro"/>
</dbReference>
<keyword evidence="3" id="KW-1185">Reference proteome</keyword>
<organism evidence="2 3">
    <name type="scientific">Cymbomonas tetramitiformis</name>
    <dbReference type="NCBI Taxonomy" id="36881"/>
    <lineage>
        <taxon>Eukaryota</taxon>
        <taxon>Viridiplantae</taxon>
        <taxon>Chlorophyta</taxon>
        <taxon>Pyramimonadophyceae</taxon>
        <taxon>Pyramimonadales</taxon>
        <taxon>Pyramimonadaceae</taxon>
        <taxon>Cymbomonas</taxon>
    </lineage>
</organism>
<proteinExistence type="predicted"/>
<feature type="domain" description="PsbP C-terminal" evidence="1">
    <location>
        <begin position="112"/>
        <end position="255"/>
    </location>
</feature>
<dbReference type="GO" id="GO:0019898">
    <property type="term" value="C:extrinsic component of membrane"/>
    <property type="evidence" value="ECO:0007669"/>
    <property type="project" value="InterPro"/>
</dbReference>